<evidence type="ECO:0000313" key="2">
    <source>
        <dbReference type="EMBL" id="QEV35643.1"/>
    </source>
</evidence>
<sequence>MTDGRRTVRCAPAASPVPLGLTRRHIDLARVAGATCRRRGRRPVPAAPDGRRRRRHRNRHLRRYRHAVPVRPRVPSAPLSASAASAAFARSP</sequence>
<evidence type="ECO:0000256" key="1">
    <source>
        <dbReference type="SAM" id="MobiDB-lite"/>
    </source>
</evidence>
<dbReference type="InterPro" id="IPR049979">
    <property type="entry name" value="Cys_resp_CS_actino"/>
</dbReference>
<protein>
    <submittedName>
        <fullName evidence="2">Uncharacterized protein</fullName>
    </submittedName>
</protein>
<gene>
    <name evidence="2" type="ORF">CP977_28560</name>
</gene>
<dbReference type="Proteomes" id="UP000326029">
    <property type="component" value="Chromosome"/>
</dbReference>
<proteinExistence type="predicted"/>
<feature type="region of interest" description="Disordered" evidence="1">
    <location>
        <begin position="34"/>
        <end position="58"/>
    </location>
</feature>
<organism evidence="2 3">
    <name type="scientific">Streptomyces cinereoruber</name>
    <dbReference type="NCBI Taxonomy" id="67260"/>
    <lineage>
        <taxon>Bacteria</taxon>
        <taxon>Bacillati</taxon>
        <taxon>Actinomycetota</taxon>
        <taxon>Actinomycetes</taxon>
        <taxon>Kitasatosporales</taxon>
        <taxon>Streptomycetaceae</taxon>
        <taxon>Streptomyces</taxon>
    </lineage>
</organism>
<name>A0ABX6BNH6_9ACTN</name>
<evidence type="ECO:0000313" key="3">
    <source>
        <dbReference type="Proteomes" id="UP000326029"/>
    </source>
</evidence>
<feature type="region of interest" description="Disordered" evidence="1">
    <location>
        <begin position="71"/>
        <end position="92"/>
    </location>
</feature>
<dbReference type="NCBIfam" id="NF042934">
    <property type="entry name" value="cis_reg_atten"/>
    <property type="match status" value="1"/>
</dbReference>
<reference evidence="2 3" key="1">
    <citation type="submission" date="2017-09" db="EMBL/GenBank/DDBJ databases">
        <authorList>
            <person name="Lee N."/>
            <person name="Cho B.-K."/>
        </authorList>
    </citation>
    <scope>NUCLEOTIDE SEQUENCE [LARGE SCALE GENOMIC DNA]</scope>
    <source>
        <strain evidence="2 3">ATCC 19740</strain>
    </source>
</reference>
<keyword evidence="3" id="KW-1185">Reference proteome</keyword>
<accession>A0ABX6BNH6</accession>
<dbReference type="EMBL" id="CP023693">
    <property type="protein sequence ID" value="QEV35643.1"/>
    <property type="molecule type" value="Genomic_DNA"/>
</dbReference>